<reference evidence="2" key="2">
    <citation type="submission" date="2020-09" db="EMBL/GenBank/DDBJ databases">
        <authorList>
            <person name="Sun Q."/>
            <person name="Zhou Y."/>
        </authorList>
    </citation>
    <scope>NUCLEOTIDE SEQUENCE</scope>
    <source>
        <strain evidence="2">CGMCC 1.14988</strain>
    </source>
</reference>
<dbReference type="PANTHER" id="PTHR46018">
    <property type="entry name" value="ZINC PHOSPHODIESTERASE ELAC PROTEIN 1"/>
    <property type="match status" value="1"/>
</dbReference>
<dbReference type="EMBL" id="BMHA01000010">
    <property type="protein sequence ID" value="GGI08026.1"/>
    <property type="molecule type" value="Genomic_DNA"/>
</dbReference>
<dbReference type="CDD" id="cd07716">
    <property type="entry name" value="RNaseZ_short-form-like_MBL-fold"/>
    <property type="match status" value="1"/>
</dbReference>
<dbReference type="Gene3D" id="3.60.15.10">
    <property type="entry name" value="Ribonuclease Z/Hydroxyacylglutathione hydrolase-like"/>
    <property type="match status" value="1"/>
</dbReference>
<dbReference type="GO" id="GO:0042781">
    <property type="term" value="F:3'-tRNA processing endoribonuclease activity"/>
    <property type="evidence" value="ECO:0007669"/>
    <property type="project" value="TreeGrafter"/>
</dbReference>
<dbReference type="Proteomes" id="UP000650511">
    <property type="component" value="Unassembled WGS sequence"/>
</dbReference>
<dbReference type="AlphaFoldDB" id="A0A8J3EYJ5"/>
<gene>
    <name evidence="2" type="ORF">GCM10011354_27020</name>
</gene>
<protein>
    <submittedName>
        <fullName evidence="2">MBL fold metallo-hydrolase</fullName>
    </submittedName>
</protein>
<keyword evidence="3" id="KW-1185">Reference proteome</keyword>
<reference evidence="2" key="1">
    <citation type="journal article" date="2014" name="Int. J. Syst. Evol. Microbiol.">
        <title>Complete genome sequence of Corynebacterium casei LMG S-19264T (=DSM 44701T), isolated from a smear-ripened cheese.</title>
        <authorList>
            <consortium name="US DOE Joint Genome Institute (JGI-PGF)"/>
            <person name="Walter F."/>
            <person name="Albersmeier A."/>
            <person name="Kalinowski J."/>
            <person name="Ruckert C."/>
        </authorList>
    </citation>
    <scope>NUCLEOTIDE SEQUENCE</scope>
    <source>
        <strain evidence="2">CGMCC 1.14988</strain>
    </source>
</reference>
<evidence type="ECO:0000259" key="1">
    <source>
        <dbReference type="SMART" id="SM00849"/>
    </source>
</evidence>
<comment type="caution">
    <text evidence="2">The sequence shown here is derived from an EMBL/GenBank/DDBJ whole genome shotgun (WGS) entry which is preliminary data.</text>
</comment>
<dbReference type="PANTHER" id="PTHR46018:SF4">
    <property type="entry name" value="METALLO-HYDROLASE YHFI-RELATED"/>
    <property type="match status" value="1"/>
</dbReference>
<evidence type="ECO:0000313" key="3">
    <source>
        <dbReference type="Proteomes" id="UP000650511"/>
    </source>
</evidence>
<evidence type="ECO:0000313" key="2">
    <source>
        <dbReference type="EMBL" id="GGI08026.1"/>
    </source>
</evidence>
<dbReference type="SMART" id="SM00849">
    <property type="entry name" value="Lactamase_B"/>
    <property type="match status" value="1"/>
</dbReference>
<dbReference type="InterPro" id="IPR001279">
    <property type="entry name" value="Metallo-B-lactamas"/>
</dbReference>
<name>A0A8J3EYJ5_9ACTN</name>
<dbReference type="RefSeq" id="WP_165403861.1">
    <property type="nucleotide sequence ID" value="NZ_BMHA01000010.1"/>
</dbReference>
<feature type="domain" description="Metallo-beta-lactamase" evidence="1">
    <location>
        <begin position="18"/>
        <end position="197"/>
    </location>
</feature>
<dbReference type="SUPFAM" id="SSF56281">
    <property type="entry name" value="Metallo-hydrolase/oxidoreductase"/>
    <property type="match status" value="1"/>
</dbReference>
<dbReference type="InterPro" id="IPR036866">
    <property type="entry name" value="RibonucZ/Hydroxyglut_hydro"/>
</dbReference>
<sequence>MELTVLGCAGSHTGPGRVCSGYLVEADGTRVLVDCGNGSTANLQRLCRVEELDAIVVTHRHPDHCIDLVGIYHALRHAEPRPARVPLHAAPEVVDTIAGLLSDGHAGLAQVFDVTEVRSGDVRDVGPMRLTFADSVHSVPTLAVAVEHDGRRLVYSSDSAGGPGLVDFARGADLLLCEATWQGDAADFPPDLHLTARGAGEVARAAGVARLVLTHVAGSLDPVRSVAEAAEVFDGPLGAAVDLRSWVL</sequence>
<proteinExistence type="predicted"/>
<organism evidence="2 3">
    <name type="scientific">Egicoccus halophilus</name>
    <dbReference type="NCBI Taxonomy" id="1670830"/>
    <lineage>
        <taxon>Bacteria</taxon>
        <taxon>Bacillati</taxon>
        <taxon>Actinomycetota</taxon>
        <taxon>Nitriliruptoria</taxon>
        <taxon>Egicoccales</taxon>
        <taxon>Egicoccaceae</taxon>
        <taxon>Egicoccus</taxon>
    </lineage>
</organism>
<accession>A0A8J3EYJ5</accession>
<dbReference type="Pfam" id="PF12706">
    <property type="entry name" value="Lactamase_B_2"/>
    <property type="match status" value="1"/>
</dbReference>